<keyword evidence="4" id="KW-1185">Reference proteome</keyword>
<feature type="signal peptide" evidence="1">
    <location>
        <begin position="1"/>
        <end position="21"/>
    </location>
</feature>
<organism evidence="3 4">
    <name type="scientific">Pseudohalocynthiibacter aestuariivivens</name>
    <dbReference type="NCBI Taxonomy" id="1591409"/>
    <lineage>
        <taxon>Bacteria</taxon>
        <taxon>Pseudomonadati</taxon>
        <taxon>Pseudomonadota</taxon>
        <taxon>Alphaproteobacteria</taxon>
        <taxon>Rhodobacterales</taxon>
        <taxon>Paracoccaceae</taxon>
        <taxon>Pseudohalocynthiibacter</taxon>
    </lineage>
</organism>
<accession>A0ABV5JEF5</accession>
<sequence length="316" mass="33569">MKRRTRTLVAALALGTMPATAIFAAEEPASCSEVVFADVGWTAETATTALSGMVLEALGYEVDIKVLSIPVTYKAMENGDIDAFLGNWMPSMAADIKPYTDSGAVEVVRAVVEGAKYTLATNAAGAELGIKDFADIAKHADALDNAIIGIEPGNDGNRLVLDMIEKDMFGLAGFELKESSEQGMLAQVARSDGKGDPVVFLGWAPHPMNNNFDMTYLTGGDDTFGPDFGAAKVYSNVRAGYLEECPNVGQFMKNVSFSVDMENILMAVILEDGTDPEDAGREWLKANMGVLDEWLEGVTTRDGGDAKAAVEAELAG</sequence>
<dbReference type="Proteomes" id="UP001589683">
    <property type="component" value="Unassembled WGS sequence"/>
</dbReference>
<evidence type="ECO:0000259" key="2">
    <source>
        <dbReference type="Pfam" id="PF04069"/>
    </source>
</evidence>
<dbReference type="Gene3D" id="3.40.190.100">
    <property type="entry name" value="Glycine betaine-binding periplasmic protein, domain 2"/>
    <property type="match status" value="1"/>
</dbReference>
<evidence type="ECO:0000313" key="4">
    <source>
        <dbReference type="Proteomes" id="UP001589683"/>
    </source>
</evidence>
<gene>
    <name evidence="3" type="primary">choX</name>
    <name evidence="3" type="ORF">ACFFUT_08480</name>
</gene>
<name>A0ABV5JEF5_9RHOB</name>
<comment type="caution">
    <text evidence="3">The sequence shown here is derived from an EMBL/GenBank/DDBJ whole genome shotgun (WGS) entry which is preliminary data.</text>
</comment>
<dbReference type="EMBL" id="JBHMEA010000030">
    <property type="protein sequence ID" value="MFB9231820.1"/>
    <property type="molecule type" value="Genomic_DNA"/>
</dbReference>
<evidence type="ECO:0000313" key="3">
    <source>
        <dbReference type="EMBL" id="MFB9231820.1"/>
    </source>
</evidence>
<dbReference type="SUPFAM" id="SSF53850">
    <property type="entry name" value="Periplasmic binding protein-like II"/>
    <property type="match status" value="1"/>
</dbReference>
<dbReference type="InterPro" id="IPR007210">
    <property type="entry name" value="ABC_Gly_betaine_transp_sub-bd"/>
</dbReference>
<dbReference type="Pfam" id="PF04069">
    <property type="entry name" value="OpuAC"/>
    <property type="match status" value="1"/>
</dbReference>
<dbReference type="InterPro" id="IPR017783">
    <property type="entry name" value="ABC_choline_sub-bd"/>
</dbReference>
<dbReference type="NCBIfam" id="TIGR03414">
    <property type="entry name" value="ABC_choline_bnd"/>
    <property type="match status" value="1"/>
</dbReference>
<keyword evidence="1" id="KW-0732">Signal</keyword>
<dbReference type="CDD" id="cd13640">
    <property type="entry name" value="PBP2_ChoX"/>
    <property type="match status" value="1"/>
</dbReference>
<protein>
    <submittedName>
        <fullName evidence="3">Choline ABC transporter substrate-binding protein</fullName>
    </submittedName>
</protein>
<feature type="domain" description="ABC-type glycine betaine transport system substrate-binding" evidence="2">
    <location>
        <begin position="33"/>
        <end position="285"/>
    </location>
</feature>
<proteinExistence type="predicted"/>
<evidence type="ECO:0000256" key="1">
    <source>
        <dbReference type="SAM" id="SignalP"/>
    </source>
</evidence>
<dbReference type="Gene3D" id="3.40.190.10">
    <property type="entry name" value="Periplasmic binding protein-like II"/>
    <property type="match status" value="1"/>
</dbReference>
<reference evidence="3 4" key="1">
    <citation type="submission" date="2024-09" db="EMBL/GenBank/DDBJ databases">
        <authorList>
            <person name="Sun Q."/>
            <person name="Mori K."/>
        </authorList>
    </citation>
    <scope>NUCLEOTIDE SEQUENCE [LARGE SCALE GENOMIC DNA]</scope>
    <source>
        <strain evidence="3 4">CECT 8726</strain>
    </source>
</reference>
<feature type="chain" id="PRO_5045494394" evidence="1">
    <location>
        <begin position="22"/>
        <end position="316"/>
    </location>
</feature>
<dbReference type="RefSeq" id="WP_377608724.1">
    <property type="nucleotide sequence ID" value="NZ_JAGFNU010000018.1"/>
</dbReference>